<feature type="domain" description="Poly-beta-hydroxybutyrate polymerase N-terminal" evidence="4">
    <location>
        <begin position="86"/>
        <end position="252"/>
    </location>
</feature>
<feature type="region of interest" description="Disordered" evidence="3">
    <location>
        <begin position="547"/>
        <end position="577"/>
    </location>
</feature>
<evidence type="ECO:0000313" key="5">
    <source>
        <dbReference type="EMBL" id="SFU20852.1"/>
    </source>
</evidence>
<protein>
    <submittedName>
        <fullName evidence="5">Polyhydroxyalkanoate synthase</fullName>
    </submittedName>
</protein>
<dbReference type="Proteomes" id="UP000182466">
    <property type="component" value="Unassembled WGS sequence"/>
</dbReference>
<evidence type="ECO:0000259" key="4">
    <source>
        <dbReference type="Pfam" id="PF07167"/>
    </source>
</evidence>
<gene>
    <name evidence="5" type="ORF">SAMN05216236_1545</name>
</gene>
<accession>A0A1I7EAD9</accession>
<sequence>MDQEIMKKLSQTMLDATKSHPLFAGMDGTLMSDLARNWTEAAQAMTAPNAQAWGAWAKMWSGDPSEMSNLWLTSLPGGKAQAAPSKDRRFGDEAWNEGIFPLLRQSYELTAKAMVDLADKAGLPEHEQRKLSFYARVTADNLAPSNFVLSNPEVLKLAQETGGQSLIDGFSNLLADLKKGYITTTDESAFKLGENLATTPGAVVYRNPLIELIQYTPVTPKVRANPILIVPPCVNKFYIFDINEKKSMIRYLLEEGNSVFVISWRNAGPETRDYDWDDYITKGVMAAIDATADIAKAEKIDLLSWCNGGTLLLAALAVMPEAQKSLVGSATFLSSLLDFSDPGEVEVFVDQAQNEVYKARLGTAKVAPGRDIARAMAMLHVNESIWGFVVNNYLKGQNPPPSDILYWNADTSNMPAPYYSYFVEEMYQANKLKDPGALTLLNQPVDCANIDVPCCFVSATGDHIVPWKTSYASTALLPKVTEFILTSGGHVSGTVINHPVKNRRYFLSGGDRSGSSDAWQASADRTEGSWWPHWLGWLDRTSGADQRSAPRVLGNRNHPELAPAPGTYVLENVPQDG</sequence>
<dbReference type="EMBL" id="FPAW01000054">
    <property type="protein sequence ID" value="SFU20852.1"/>
    <property type="molecule type" value="Genomic_DNA"/>
</dbReference>
<evidence type="ECO:0000256" key="2">
    <source>
        <dbReference type="ARBA" id="ARBA00023315"/>
    </source>
</evidence>
<proteinExistence type="predicted"/>
<dbReference type="PANTHER" id="PTHR36837:SF5">
    <property type="entry name" value="POLY-3-HYDROXYBUTYRATE SYNTHASE"/>
    <property type="match status" value="1"/>
</dbReference>
<dbReference type="InterPro" id="IPR051321">
    <property type="entry name" value="PHA/PHB_synthase"/>
</dbReference>
<keyword evidence="2" id="KW-0012">Acyltransferase</keyword>
<keyword evidence="1" id="KW-0808">Transferase</keyword>
<dbReference type="Pfam" id="PF07167">
    <property type="entry name" value="PhaC_N"/>
    <property type="match status" value="1"/>
</dbReference>
<dbReference type="Gene3D" id="3.40.50.1820">
    <property type="entry name" value="alpha/beta hydrolase"/>
    <property type="match status" value="1"/>
</dbReference>
<evidence type="ECO:0000256" key="3">
    <source>
        <dbReference type="SAM" id="MobiDB-lite"/>
    </source>
</evidence>
<reference evidence="5 6" key="1">
    <citation type="submission" date="2016-10" db="EMBL/GenBank/DDBJ databases">
        <authorList>
            <person name="de Groot N.N."/>
        </authorList>
    </citation>
    <scope>NUCLEOTIDE SEQUENCE [LARGE SCALE GENOMIC DNA]</scope>
    <source>
        <strain evidence="5 6">CGMCC 1.10959</strain>
    </source>
</reference>
<evidence type="ECO:0000313" key="6">
    <source>
        <dbReference type="Proteomes" id="UP000182466"/>
    </source>
</evidence>
<dbReference type="STRING" id="999627.SAMN05216236_1545"/>
<dbReference type="AlphaFoldDB" id="A0A1I7EAD9"/>
<dbReference type="SUPFAM" id="SSF53474">
    <property type="entry name" value="alpha/beta-Hydrolases"/>
    <property type="match status" value="1"/>
</dbReference>
<name>A0A1I7EAD9_9RHOB</name>
<keyword evidence="6" id="KW-1185">Reference proteome</keyword>
<dbReference type="RefSeq" id="WP_027263796.1">
    <property type="nucleotide sequence ID" value="NZ_FPAW01000054.1"/>
</dbReference>
<dbReference type="GO" id="GO:0016746">
    <property type="term" value="F:acyltransferase activity"/>
    <property type="evidence" value="ECO:0007669"/>
    <property type="project" value="UniProtKB-KW"/>
</dbReference>
<organism evidence="5 6">
    <name type="scientific">Sedimentitalea nanhaiensis</name>
    <dbReference type="NCBI Taxonomy" id="999627"/>
    <lineage>
        <taxon>Bacteria</taxon>
        <taxon>Pseudomonadati</taxon>
        <taxon>Pseudomonadota</taxon>
        <taxon>Alphaproteobacteria</taxon>
        <taxon>Rhodobacterales</taxon>
        <taxon>Paracoccaceae</taxon>
        <taxon>Sedimentitalea</taxon>
    </lineage>
</organism>
<dbReference type="InterPro" id="IPR010941">
    <property type="entry name" value="PhaC_N"/>
</dbReference>
<evidence type="ECO:0000256" key="1">
    <source>
        <dbReference type="ARBA" id="ARBA00022679"/>
    </source>
</evidence>
<dbReference type="eggNOG" id="COG3243">
    <property type="taxonomic scope" value="Bacteria"/>
</dbReference>
<dbReference type="GO" id="GO:0042619">
    <property type="term" value="P:poly-hydroxybutyrate biosynthetic process"/>
    <property type="evidence" value="ECO:0007669"/>
    <property type="project" value="InterPro"/>
</dbReference>
<dbReference type="InterPro" id="IPR029058">
    <property type="entry name" value="AB_hydrolase_fold"/>
</dbReference>
<dbReference type="PANTHER" id="PTHR36837">
    <property type="entry name" value="POLY(3-HYDROXYALKANOATE) POLYMERASE SUBUNIT PHAC"/>
    <property type="match status" value="1"/>
</dbReference>